<keyword evidence="4 7" id="KW-0812">Transmembrane</keyword>
<dbReference type="GO" id="GO:0005886">
    <property type="term" value="C:plasma membrane"/>
    <property type="evidence" value="ECO:0007669"/>
    <property type="project" value="UniProtKB-SubCell"/>
</dbReference>
<feature type="transmembrane region" description="Helical" evidence="7">
    <location>
        <begin position="68"/>
        <end position="90"/>
    </location>
</feature>
<dbReference type="GO" id="GO:0015293">
    <property type="term" value="F:symporter activity"/>
    <property type="evidence" value="ECO:0007669"/>
    <property type="project" value="UniProtKB-KW"/>
</dbReference>
<feature type="transmembrane region" description="Helical" evidence="7">
    <location>
        <begin position="237"/>
        <end position="260"/>
    </location>
</feature>
<reference evidence="8 9" key="1">
    <citation type="journal article" date="2015" name="Stand. Genomic Sci.">
        <title>Complete genome sequence and description of Salinispira pacifica gen. nov., sp. nov., a novel spirochaete isolated form a hypersaline microbial mat.</title>
        <authorList>
            <person name="Ben Hania W."/>
            <person name="Joseph M."/>
            <person name="Schumann P."/>
            <person name="Bunk B."/>
            <person name="Fiebig A."/>
            <person name="Sproer C."/>
            <person name="Klenk H.P."/>
            <person name="Fardeau M.L."/>
            <person name="Spring S."/>
        </authorList>
    </citation>
    <scope>NUCLEOTIDE SEQUENCE [LARGE SCALE GENOMIC DNA]</scope>
    <source>
        <strain evidence="8 9">L21-RPul-D2</strain>
    </source>
</reference>
<keyword evidence="9" id="KW-1185">Reference proteome</keyword>
<keyword evidence="5 7" id="KW-1133">Transmembrane helix</keyword>
<keyword evidence="3" id="KW-1003">Cell membrane</keyword>
<feature type="transmembrane region" description="Helical" evidence="7">
    <location>
        <begin position="171"/>
        <end position="190"/>
    </location>
</feature>
<dbReference type="InterPro" id="IPR001991">
    <property type="entry name" value="Na-dicarboxylate_symporter"/>
</dbReference>
<dbReference type="Gene3D" id="1.10.3860.10">
    <property type="entry name" value="Sodium:dicarboxylate symporter"/>
    <property type="match status" value="1"/>
</dbReference>
<proteinExistence type="predicted"/>
<evidence type="ECO:0000256" key="4">
    <source>
        <dbReference type="ARBA" id="ARBA00022692"/>
    </source>
</evidence>
<feature type="transmembrane region" description="Helical" evidence="7">
    <location>
        <begin position="28"/>
        <end position="56"/>
    </location>
</feature>
<comment type="subcellular location">
    <subcellularLocation>
        <location evidence="1">Cell membrane</location>
        <topology evidence="1">Multi-pass membrane protein</topology>
    </subcellularLocation>
</comment>
<dbReference type="PANTHER" id="PTHR42865:SF7">
    <property type="entry name" value="PROTON_GLUTAMATE-ASPARTATE SYMPORTER"/>
    <property type="match status" value="1"/>
</dbReference>
<evidence type="ECO:0000256" key="5">
    <source>
        <dbReference type="ARBA" id="ARBA00022989"/>
    </source>
</evidence>
<evidence type="ECO:0000256" key="7">
    <source>
        <dbReference type="SAM" id="Phobius"/>
    </source>
</evidence>
<sequence>MIAAAAGILLGILLPLNGGDTEVYLQNLYTYVLHIGRYLIFPLVFFGLTIGTYELWMENRFFKLYGRSLAYIVAAAISSGVIGAVFVAVFSPDRVPIIIEEAQVTPLPGLAEQFTRVFPKNLFNVFTGNGDFLLPLVIFAVILGIGLLRNRSVSAPVIDVFESLSRVFRNLNRVVLEILSFGLFFMAAYRTSQLRGMVDLELFTQLLFVVIGAVLFVLFVLIPALLYFLGNRERNPFLWIFSALPAGISALLSGDMYFTLSSAHGSVGENMGIQQKAGSAMLPLGAVFSRSGTALVTAISFVLILRSYSSLDVTFVQYLWIIGSSILISFMLGTVPGSGMVVSLSLISAWYGQGLEEGFLILLPIAPILTALSVLVDIMVILLINQLVADRESMVRSVPVKDFL</sequence>
<feature type="transmembrane region" description="Helical" evidence="7">
    <location>
        <begin position="318"/>
        <end position="347"/>
    </location>
</feature>
<dbReference type="EMBL" id="CP006939">
    <property type="protein sequence ID" value="AHC13480.1"/>
    <property type="molecule type" value="Genomic_DNA"/>
</dbReference>
<keyword evidence="6 7" id="KW-0472">Membrane</keyword>
<feature type="transmembrane region" description="Helical" evidence="7">
    <location>
        <begin position="202"/>
        <end position="230"/>
    </location>
</feature>
<dbReference type="PANTHER" id="PTHR42865">
    <property type="entry name" value="PROTON/GLUTAMATE-ASPARTATE SYMPORTER"/>
    <property type="match status" value="1"/>
</dbReference>
<keyword evidence="2" id="KW-0813">Transport</keyword>
<name>V5WD00_9SPIO</name>
<evidence type="ECO:0000256" key="6">
    <source>
        <dbReference type="ARBA" id="ARBA00023136"/>
    </source>
</evidence>
<dbReference type="SUPFAM" id="SSF118215">
    <property type="entry name" value="Proton glutamate symport protein"/>
    <property type="match status" value="1"/>
</dbReference>
<dbReference type="Pfam" id="PF00375">
    <property type="entry name" value="SDF"/>
    <property type="match status" value="1"/>
</dbReference>
<protein>
    <submittedName>
        <fullName evidence="8">Sodium/glutamate symport protein</fullName>
    </submittedName>
</protein>
<gene>
    <name evidence="8" type="ORF">L21SP2_0034</name>
</gene>
<feature type="transmembrane region" description="Helical" evidence="7">
    <location>
        <begin position="280"/>
        <end position="306"/>
    </location>
</feature>
<accession>V5WD00</accession>
<evidence type="ECO:0000313" key="9">
    <source>
        <dbReference type="Proteomes" id="UP000018680"/>
    </source>
</evidence>
<feature type="transmembrane region" description="Helical" evidence="7">
    <location>
        <begin position="359"/>
        <end position="384"/>
    </location>
</feature>
<evidence type="ECO:0000256" key="2">
    <source>
        <dbReference type="ARBA" id="ARBA00022448"/>
    </source>
</evidence>
<evidence type="ECO:0000256" key="1">
    <source>
        <dbReference type="ARBA" id="ARBA00004651"/>
    </source>
</evidence>
<dbReference type="eggNOG" id="COG1301">
    <property type="taxonomic scope" value="Bacteria"/>
</dbReference>
<evidence type="ECO:0000313" key="8">
    <source>
        <dbReference type="EMBL" id="AHC13480.1"/>
    </source>
</evidence>
<dbReference type="HOGENOM" id="CLU_056006_0_0_12"/>
<dbReference type="Proteomes" id="UP000018680">
    <property type="component" value="Chromosome"/>
</dbReference>
<feature type="transmembrane region" description="Helical" evidence="7">
    <location>
        <begin position="132"/>
        <end position="150"/>
    </location>
</feature>
<dbReference type="KEGG" id="slr:L21SP2_0034"/>
<organism evidence="8 9">
    <name type="scientific">Salinispira pacifica</name>
    <dbReference type="NCBI Taxonomy" id="1307761"/>
    <lineage>
        <taxon>Bacteria</taxon>
        <taxon>Pseudomonadati</taxon>
        <taxon>Spirochaetota</taxon>
        <taxon>Spirochaetia</taxon>
        <taxon>Spirochaetales</taxon>
        <taxon>Spirochaetaceae</taxon>
        <taxon>Salinispira</taxon>
    </lineage>
</organism>
<dbReference type="STRING" id="1307761.L21SP2_0034"/>
<dbReference type="PRINTS" id="PR00173">
    <property type="entry name" value="EDTRNSPORT"/>
</dbReference>
<dbReference type="AlphaFoldDB" id="V5WD00"/>
<dbReference type="InterPro" id="IPR036458">
    <property type="entry name" value="Na:dicarbo_symporter_sf"/>
</dbReference>
<evidence type="ECO:0000256" key="3">
    <source>
        <dbReference type="ARBA" id="ARBA00022475"/>
    </source>
</evidence>